<reference evidence="1" key="1">
    <citation type="submission" date="2021-05" db="EMBL/GenBank/DDBJ databases">
        <authorList>
            <person name="Pan Q."/>
            <person name="Jouanno E."/>
            <person name="Zahm M."/>
            <person name="Klopp C."/>
            <person name="Cabau C."/>
            <person name="Louis A."/>
            <person name="Berthelot C."/>
            <person name="Parey E."/>
            <person name="Roest Crollius H."/>
            <person name="Montfort J."/>
            <person name="Robinson-Rechavi M."/>
            <person name="Bouchez O."/>
            <person name="Lampietro C."/>
            <person name="Lopez Roques C."/>
            <person name="Donnadieu C."/>
            <person name="Postlethwait J."/>
            <person name="Bobe J."/>
            <person name="Dillon D."/>
            <person name="Chandos A."/>
            <person name="von Hippel F."/>
            <person name="Guiguen Y."/>
        </authorList>
    </citation>
    <scope>NUCLEOTIDE SEQUENCE</scope>
    <source>
        <strain evidence="1">YG-Jan2019</strain>
    </source>
</reference>
<proteinExistence type="predicted"/>
<evidence type="ECO:0000313" key="1">
    <source>
        <dbReference type="EMBL" id="KAJ7986556.1"/>
    </source>
</evidence>
<dbReference type="EMBL" id="CM055761">
    <property type="protein sequence ID" value="KAJ7986556.1"/>
    <property type="molecule type" value="Genomic_DNA"/>
</dbReference>
<evidence type="ECO:0000313" key="2">
    <source>
        <dbReference type="Proteomes" id="UP001157502"/>
    </source>
</evidence>
<keyword evidence="2" id="KW-1185">Reference proteome</keyword>
<sequence>MQQEENSLDFKSLRAKFQEEEVMLLKQPRSKPVVPEKPKKLPPLHSPTNSPTPLSPKSHPAFPNLPAGAQPSLLSSLQEKGTIEPRFTFKEPKEKRGKVKDEAKVKPLGKKKTDAKDADRSQKFDPLDPKPRKETDLYTKSSKSKKTPLSLAGSKTGSDEPAAAAPTPLNTTIKKHRFLGTKKSSKPGKRGKGEDILFPSLDIASADLACQEPLAPLTTFGISAPPADALIPSHLFKPSPATHIALLPPSPVLKPSPVGRTNPGTVVLPPIPIPAPPTQPDPITNVAPAPLAVKTSAQTFPAQTLPAQTLPAQTITLPVSLPLTPSQVPAPPRDVPDQASLSGPPSHTPPPPEVKVPLASRSPQAEKRVQKPPLTPMSVLGRAEEMTTPKRKGSDIIFNALEKAKRKYASPIATTLEGATPEKSLPELPPIDYTDQTEMQRTTPPKPDQVNGTRQVSPFDGIAEEGAVDVIPALLVVPPPPPRKPPPEASFLGPPPMKPPRPPTTDQNIYDMEIPAPSEFSWPHGVSRFEDVQSGLESHTLQSAGSPEEEASVRRNRIHGRPEADQLQAAYIPETVLLENQPLNEGSALSEDFADREFPEPEQLDTFPASPYSQDQQTAAGEPADDGDYEGWDNAYEVLPAAKQKVKDQPTKKKKEAKNPYAESQSPTDEKAKAGRFSRKLASETPEEKELKKREKQRLEKEKKEQREQRERERKEQKEREKKESEIKKRFKITGQEEVMYRATVMEPSKGRKDDLSVNPGDVIGIIRTSNCPKGKWLARDSTNTYGYIALSQVELDIQEMMVIGKRATEAIKKDTNNGRSQREQPTTEQSGGTSGRYPPEQEDAGSFTDDSEEWACDDEEPCSYPGEEPAESGAHVRTVSMPAIGNKEEPSFWHQHALSETTTDGMDLQAKNEALHKLATFFQKPVVEEPVKRPKEPKPKEALTYKVDLQEPKPAQSNKVEAILELPDTVILPPPDLYADIVM</sequence>
<gene>
    <name evidence="1" type="ORF">DPEC_G00341080</name>
</gene>
<comment type="caution">
    <text evidence="1">The sequence shown here is derived from an EMBL/GenBank/DDBJ whole genome shotgun (WGS) entry which is preliminary data.</text>
</comment>
<protein>
    <submittedName>
        <fullName evidence="1">Uncharacterized protein</fullName>
    </submittedName>
</protein>
<organism evidence="1 2">
    <name type="scientific">Dallia pectoralis</name>
    <name type="common">Alaska blackfish</name>
    <dbReference type="NCBI Taxonomy" id="75939"/>
    <lineage>
        <taxon>Eukaryota</taxon>
        <taxon>Metazoa</taxon>
        <taxon>Chordata</taxon>
        <taxon>Craniata</taxon>
        <taxon>Vertebrata</taxon>
        <taxon>Euteleostomi</taxon>
        <taxon>Actinopterygii</taxon>
        <taxon>Neopterygii</taxon>
        <taxon>Teleostei</taxon>
        <taxon>Protacanthopterygii</taxon>
        <taxon>Esociformes</taxon>
        <taxon>Umbridae</taxon>
        <taxon>Dallia</taxon>
    </lineage>
</organism>
<accession>A0ACC2F598</accession>
<name>A0ACC2F598_DALPE</name>
<dbReference type="Proteomes" id="UP001157502">
    <property type="component" value="Chromosome 34"/>
</dbReference>